<dbReference type="PROSITE" id="PS51257">
    <property type="entry name" value="PROKAR_LIPOPROTEIN"/>
    <property type="match status" value="1"/>
</dbReference>
<reference evidence="3 4" key="1">
    <citation type="submission" date="2024-06" db="EMBL/GenBank/DDBJ databases">
        <authorList>
            <person name="Li Z."/>
            <person name="Jiang Y."/>
        </authorList>
    </citation>
    <scope>NUCLEOTIDE SEQUENCE [LARGE SCALE GENOMIC DNA]</scope>
    <source>
        <strain evidence="3 4">HSW-8</strain>
    </source>
</reference>
<evidence type="ECO:0000259" key="2">
    <source>
        <dbReference type="Pfam" id="PF17131"/>
    </source>
</evidence>
<name>A0ABV2A863_9GAMM</name>
<dbReference type="EMBL" id="JBEPIJ010000004">
    <property type="protein sequence ID" value="MES0873411.1"/>
    <property type="molecule type" value="Genomic_DNA"/>
</dbReference>
<dbReference type="RefSeq" id="WP_352888051.1">
    <property type="nucleotide sequence ID" value="NZ_JBEPIJ010000004.1"/>
</dbReference>
<evidence type="ECO:0000313" key="4">
    <source>
        <dbReference type="Proteomes" id="UP001465331"/>
    </source>
</evidence>
<keyword evidence="3" id="KW-0449">Lipoprotein</keyword>
<feature type="signal peptide" evidence="1">
    <location>
        <begin position="1"/>
        <end position="26"/>
    </location>
</feature>
<keyword evidence="4" id="KW-1185">Reference proteome</keyword>
<evidence type="ECO:0000313" key="3">
    <source>
        <dbReference type="EMBL" id="MES0873411.1"/>
    </source>
</evidence>
<feature type="chain" id="PRO_5046789254" evidence="1">
    <location>
        <begin position="27"/>
        <end position="263"/>
    </location>
</feature>
<protein>
    <submittedName>
        <fullName evidence="3">Outer membrane lipoprotein-sorting protein</fullName>
    </submittedName>
</protein>
<proteinExistence type="predicted"/>
<comment type="caution">
    <text evidence="3">The sequence shown here is derived from an EMBL/GenBank/DDBJ whole genome shotgun (WGS) entry which is preliminary data.</text>
</comment>
<dbReference type="InterPro" id="IPR033399">
    <property type="entry name" value="TP_0789-like"/>
</dbReference>
<dbReference type="Pfam" id="PF17131">
    <property type="entry name" value="LolA_like"/>
    <property type="match status" value="1"/>
</dbReference>
<dbReference type="CDD" id="cd16329">
    <property type="entry name" value="LolA_like"/>
    <property type="match status" value="1"/>
</dbReference>
<dbReference type="Gene3D" id="2.50.20.10">
    <property type="entry name" value="Lipoprotein localisation LolA/LolB/LppX"/>
    <property type="match status" value="1"/>
</dbReference>
<keyword evidence="1" id="KW-0732">Signal</keyword>
<sequence length="263" mass="28646">MDLAMRRLVLIGCGLAALLACAPALARDGLDAVLSCMRANIPRSVLVKEVELTATDRVGGTRVLRGRLYGQREEGLLRTTLKIAAPADLAGAAYLLREKDGGDEMYMYLPALQRVRRISGASTQGALWGTDLSYGDIKQINNAFSGGGGSVDGQGELGGRAVHLLSLEPDPAEASRYTKMKVWVDQKTCVSLRVDFHEGENVRKRWTVDPASLKQAGTHWYAGDSTMHDLIEQTHTRLRVIGVDSDVELASRLFNPQTFYLGS</sequence>
<feature type="domain" description="Uncharacterized protein TP-0789" evidence="2">
    <location>
        <begin position="79"/>
        <end position="258"/>
    </location>
</feature>
<gene>
    <name evidence="3" type="ORF">ABSH63_05225</name>
</gene>
<evidence type="ECO:0000256" key="1">
    <source>
        <dbReference type="SAM" id="SignalP"/>
    </source>
</evidence>
<organism evidence="3 4">
    <name type="scientific">Sinimarinibacterium thermocellulolyticum</name>
    <dbReference type="NCBI Taxonomy" id="3170016"/>
    <lineage>
        <taxon>Bacteria</taxon>
        <taxon>Pseudomonadati</taxon>
        <taxon>Pseudomonadota</taxon>
        <taxon>Gammaproteobacteria</taxon>
        <taxon>Nevskiales</taxon>
        <taxon>Nevskiaceae</taxon>
        <taxon>Sinimarinibacterium</taxon>
    </lineage>
</organism>
<accession>A0ABV2A863</accession>
<dbReference type="Proteomes" id="UP001465331">
    <property type="component" value="Unassembled WGS sequence"/>
</dbReference>